<dbReference type="InterPro" id="IPR050903">
    <property type="entry name" value="Bact_Chemotaxis_MeTrfase"/>
</dbReference>
<dbReference type="GO" id="GO:0008984">
    <property type="term" value="F:protein-glutamate methylesterase activity"/>
    <property type="evidence" value="ECO:0007669"/>
    <property type="project" value="InterPro"/>
</dbReference>
<dbReference type="GO" id="GO:0005737">
    <property type="term" value="C:cytoplasm"/>
    <property type="evidence" value="ECO:0007669"/>
    <property type="project" value="InterPro"/>
</dbReference>
<reference evidence="13 14" key="1">
    <citation type="submission" date="2017-03" db="EMBL/GenBank/DDBJ databases">
        <title>Foreign affairs: Plasmid Transfer between Roseobacters and Rhizobia.</title>
        <authorList>
            <person name="Bartling P."/>
            <person name="Bunk B."/>
            <person name="Overmann J."/>
            <person name="Brinkmann H."/>
            <person name="Petersen J."/>
        </authorList>
    </citation>
    <scope>NUCLEOTIDE SEQUENCE [LARGE SCALE GENOMIC DNA]</scope>
    <source>
        <strain evidence="13 14">MACL11</strain>
        <plasmid evidence="14">Plasmid pmm593</plasmid>
    </source>
</reference>
<dbReference type="InterPro" id="IPR000780">
    <property type="entry name" value="CheR_MeTrfase"/>
</dbReference>
<keyword evidence="7" id="KW-0547">Nucleotide-binding</keyword>
<dbReference type="Gene3D" id="3.40.50.150">
    <property type="entry name" value="Vaccinia Virus protein VP39"/>
    <property type="match status" value="1"/>
</dbReference>
<evidence type="ECO:0000259" key="11">
    <source>
        <dbReference type="PROSITE" id="PS50113"/>
    </source>
</evidence>
<keyword evidence="6" id="KW-0949">S-adenosyl-L-methionine</keyword>
<evidence type="ECO:0000256" key="1">
    <source>
        <dbReference type="ARBA" id="ARBA00000085"/>
    </source>
</evidence>
<dbReference type="InterPro" id="IPR000700">
    <property type="entry name" value="PAS-assoc_C"/>
</dbReference>
<dbReference type="EC" id="2.7.13.3" evidence="13"/>
<keyword evidence="5 13" id="KW-0808">Transferase</keyword>
<protein>
    <submittedName>
        <fullName evidence="13">Blue-light-activated histidine kinase</fullName>
        <ecNumber evidence="13">2.7.13.3</ecNumber>
    </submittedName>
</protein>
<dbReference type="SMART" id="SM00138">
    <property type="entry name" value="MeTrc"/>
    <property type="match status" value="1"/>
</dbReference>
<keyword evidence="14" id="KW-1185">Reference proteome</keyword>
<dbReference type="InterPro" id="IPR035965">
    <property type="entry name" value="PAS-like_dom_sf"/>
</dbReference>
<dbReference type="Gene3D" id="3.30.450.20">
    <property type="entry name" value="PAS domain"/>
    <property type="match status" value="1"/>
</dbReference>
<feature type="domain" description="CheR-type methyltransferase" evidence="12">
    <location>
        <begin position="214"/>
        <end position="460"/>
    </location>
</feature>
<sequence length="1035" mass="114805">MTLTPKTFLTVGVSASARNIGAVERFLRGLPSDHDMTFVLVVGGHGDAGDLAATLGEMTPMRVMNAADGQRLEKRTVYIAAEDGALSIKNGTFYLSPPSETSDLRPADTLLSALAKDQGDHAAAVILAIPDGMLGAKAIKEQGGLTLAQASDTASAESGFFHNALRESVIDITEDAERMGQRLADYARGFLLLADLERDDDHVDRILDAARLSICAVLKDHTGHDFSGYKTKTFLRRVRRRMQLKNIEKIEDYLDLFEKDEAEVDAFYRDLLINVTSFFRDARAFEILAGDILPRIFKNKRATDSVRIWVPGCATGEEVYSIAILVREYLNAHDGPKPRVQIFATDIDEDALTVARAGRYPDILLEGVSAERRRRFFTREGAAYVVKSDIRELCIFSPHSVIQDPPYSRMELVSCRNLLIYFGPELQNRVIPTFHYALKPTGYLFLGTSESIGRHTDLFTPVDKRNRIYQASPYANPTSHLRHFFGDGPAVTRNGGGRNEGQRSSSFALTTNVEKQVLEHFSPPHVVTDKDGDIVYYSARTGQFLEAQQGLPNRQLLAMAKYGLRLELRSAFAEAVTRGERVVHDNIAFEQAGERTQLVRITVEPLRHGKDDANPLYLVLFEKTGAKPEPADRQTPPPGTDAIASLERELQETRERMHSTIEEYETALEELKSSYEELMSVNEEAQSTNEELEASKEEMQSLNEELGTINAELNSKIEELGRVNNDLKHLFASTEIATIFLDRKLVVRIFTPAASGHFNLRSHDVGRPLTELSSTLDYPDLAEDLETVLNTDTGLEKHVQQEGGSRTYMARILPYRTADGKTDGAVFTLTDITNLKEAEEHQKVLISELNHRVKNMLAVVAAVADQMLDSSSSVEQYHGALVGRLNAMSRAYVLLSREQWRQTSIRQILTAGLEPFSLPRITLDGPELKVAPESSLALGMVVHELATNAAKYGALSTSGGKVEVTWLVSDGHFQMNWQEKCETPIEAPERSGFGSSLIKGEISYRLGGTFETEYAASGLIATISIPFEKLNAAEE</sequence>
<dbReference type="InterPro" id="IPR022642">
    <property type="entry name" value="CheR_C"/>
</dbReference>
<dbReference type="KEGG" id="mmed:Mame_04444"/>
<keyword evidence="13" id="KW-0614">Plasmid</keyword>
<dbReference type="AlphaFoldDB" id="A0A1U9Z7V0"/>
<proteinExistence type="predicted"/>
<dbReference type="GO" id="GO:0006935">
    <property type="term" value="P:chemotaxis"/>
    <property type="evidence" value="ECO:0007669"/>
    <property type="project" value="InterPro"/>
</dbReference>
<evidence type="ECO:0000256" key="10">
    <source>
        <dbReference type="SAM" id="Coils"/>
    </source>
</evidence>
<dbReference type="InterPro" id="IPR035909">
    <property type="entry name" value="CheB_C"/>
</dbReference>
<dbReference type="CDD" id="cd02440">
    <property type="entry name" value="AdoMet_MTases"/>
    <property type="match status" value="1"/>
</dbReference>
<name>A0A1U9Z7V0_9HYPH</name>
<dbReference type="EMBL" id="CP020331">
    <property type="protein sequence ID" value="AQZ53736.1"/>
    <property type="molecule type" value="Genomic_DNA"/>
</dbReference>
<dbReference type="PANTHER" id="PTHR24422">
    <property type="entry name" value="CHEMOTAXIS PROTEIN METHYLTRANSFERASE"/>
    <property type="match status" value="1"/>
</dbReference>
<feature type="domain" description="PAC" evidence="11">
    <location>
        <begin position="793"/>
        <end position="844"/>
    </location>
</feature>
<dbReference type="Pfam" id="PF01339">
    <property type="entry name" value="CheB_methylest"/>
    <property type="match status" value="1"/>
</dbReference>
<dbReference type="SUPFAM" id="SSF52738">
    <property type="entry name" value="Methylesterase CheB, C-terminal domain"/>
    <property type="match status" value="1"/>
</dbReference>
<dbReference type="Gene3D" id="3.30.565.10">
    <property type="entry name" value="Histidine kinase-like ATPase, C-terminal domain"/>
    <property type="match status" value="1"/>
</dbReference>
<dbReference type="InterPro" id="IPR000673">
    <property type="entry name" value="Sig_transdc_resp-reg_Me-estase"/>
</dbReference>
<dbReference type="GO" id="GO:0004673">
    <property type="term" value="F:protein histidine kinase activity"/>
    <property type="evidence" value="ECO:0007669"/>
    <property type="project" value="UniProtKB-EC"/>
</dbReference>
<keyword evidence="9" id="KW-0067">ATP-binding</keyword>
<evidence type="ECO:0000256" key="8">
    <source>
        <dbReference type="ARBA" id="ARBA00022777"/>
    </source>
</evidence>
<comment type="catalytic activity">
    <reaction evidence="2">
        <text>L-glutamyl-[protein] + S-adenosyl-L-methionine = [protein]-L-glutamate 5-O-methyl ester + S-adenosyl-L-homocysteine</text>
        <dbReference type="Rhea" id="RHEA:24452"/>
        <dbReference type="Rhea" id="RHEA-COMP:10208"/>
        <dbReference type="Rhea" id="RHEA-COMP:10311"/>
        <dbReference type="ChEBI" id="CHEBI:29973"/>
        <dbReference type="ChEBI" id="CHEBI:57856"/>
        <dbReference type="ChEBI" id="CHEBI:59789"/>
        <dbReference type="ChEBI" id="CHEBI:82795"/>
        <dbReference type="EC" id="2.1.1.80"/>
    </reaction>
</comment>
<dbReference type="InterPro" id="IPR036890">
    <property type="entry name" value="HATPase_C_sf"/>
</dbReference>
<comment type="catalytic activity">
    <reaction evidence="1">
        <text>ATP + protein L-histidine = ADP + protein N-phospho-L-histidine.</text>
        <dbReference type="EC" id="2.7.13.3"/>
    </reaction>
</comment>
<dbReference type="Gene3D" id="3.40.50.180">
    <property type="entry name" value="Methylesterase CheB, C-terminal domain"/>
    <property type="match status" value="1"/>
</dbReference>
<dbReference type="GO" id="GO:0005524">
    <property type="term" value="F:ATP binding"/>
    <property type="evidence" value="ECO:0007669"/>
    <property type="project" value="UniProtKB-KW"/>
</dbReference>
<keyword evidence="10" id="KW-0175">Coiled coil</keyword>
<evidence type="ECO:0000256" key="6">
    <source>
        <dbReference type="ARBA" id="ARBA00022691"/>
    </source>
</evidence>
<accession>A0A1U9Z7V0</accession>
<dbReference type="OrthoDB" id="9816309at2"/>
<dbReference type="InterPro" id="IPR029063">
    <property type="entry name" value="SAM-dependent_MTases_sf"/>
</dbReference>
<dbReference type="SUPFAM" id="SSF55874">
    <property type="entry name" value="ATPase domain of HSP90 chaperone/DNA topoisomerase II/histidine kinase"/>
    <property type="match status" value="1"/>
</dbReference>
<dbReference type="PANTHER" id="PTHR24422:SF27">
    <property type="entry name" value="PROTEIN-GLUTAMATE O-METHYLTRANSFERASE"/>
    <property type="match status" value="1"/>
</dbReference>
<gene>
    <name evidence="13" type="ORF">Mame_04444</name>
</gene>
<feature type="coiled-coil region" evidence="10">
    <location>
        <begin position="643"/>
        <end position="730"/>
    </location>
</feature>
<evidence type="ECO:0000256" key="2">
    <source>
        <dbReference type="ARBA" id="ARBA00001541"/>
    </source>
</evidence>
<dbReference type="Pfam" id="PF13596">
    <property type="entry name" value="PAS_10"/>
    <property type="match status" value="1"/>
</dbReference>
<dbReference type="SMART" id="SM00911">
    <property type="entry name" value="HWE_HK"/>
    <property type="match status" value="1"/>
</dbReference>
<evidence type="ECO:0000259" key="12">
    <source>
        <dbReference type="PROSITE" id="PS50123"/>
    </source>
</evidence>
<dbReference type="GO" id="GO:0032259">
    <property type="term" value="P:methylation"/>
    <property type="evidence" value="ECO:0007669"/>
    <property type="project" value="UniProtKB-KW"/>
</dbReference>
<keyword evidence="3" id="KW-0597">Phosphoprotein</keyword>
<evidence type="ECO:0000256" key="3">
    <source>
        <dbReference type="ARBA" id="ARBA00022553"/>
    </source>
</evidence>
<dbReference type="PRINTS" id="PR00996">
    <property type="entry name" value="CHERMTFRASE"/>
</dbReference>
<dbReference type="RefSeq" id="WP_018066883.1">
    <property type="nucleotide sequence ID" value="NZ_AQWH01000029.1"/>
</dbReference>
<evidence type="ECO:0000256" key="9">
    <source>
        <dbReference type="ARBA" id="ARBA00022840"/>
    </source>
</evidence>
<dbReference type="InterPro" id="IPR036804">
    <property type="entry name" value="CheR_N_sf"/>
</dbReference>
<dbReference type="GO" id="GO:0008983">
    <property type="term" value="F:protein-glutamate O-methyltransferase activity"/>
    <property type="evidence" value="ECO:0007669"/>
    <property type="project" value="UniProtKB-EC"/>
</dbReference>
<organism evidence="13 14">
    <name type="scientific">Martelella mediterranea DSM 17316</name>
    <dbReference type="NCBI Taxonomy" id="1122214"/>
    <lineage>
        <taxon>Bacteria</taxon>
        <taxon>Pseudomonadati</taxon>
        <taxon>Pseudomonadota</taxon>
        <taxon>Alphaproteobacteria</taxon>
        <taxon>Hyphomicrobiales</taxon>
        <taxon>Aurantimonadaceae</taxon>
        <taxon>Martelella</taxon>
    </lineage>
</organism>
<dbReference type="SUPFAM" id="SSF53335">
    <property type="entry name" value="S-adenosyl-L-methionine-dependent methyltransferases"/>
    <property type="match status" value="1"/>
</dbReference>
<dbReference type="Pfam" id="PF07536">
    <property type="entry name" value="HWE_HK"/>
    <property type="match status" value="1"/>
</dbReference>
<evidence type="ECO:0000256" key="7">
    <source>
        <dbReference type="ARBA" id="ARBA00022741"/>
    </source>
</evidence>
<evidence type="ECO:0000256" key="5">
    <source>
        <dbReference type="ARBA" id="ARBA00022679"/>
    </source>
</evidence>
<dbReference type="Pfam" id="PF03705">
    <property type="entry name" value="CheR_N"/>
    <property type="match status" value="1"/>
</dbReference>
<dbReference type="SUPFAM" id="SSF47757">
    <property type="entry name" value="Chemotaxis receptor methyltransferase CheR, N-terminal domain"/>
    <property type="match status" value="1"/>
</dbReference>
<evidence type="ECO:0000313" key="14">
    <source>
        <dbReference type="Proteomes" id="UP000191135"/>
    </source>
</evidence>
<dbReference type="SUPFAM" id="SSF55785">
    <property type="entry name" value="PYP-like sensor domain (PAS domain)"/>
    <property type="match status" value="1"/>
</dbReference>
<dbReference type="Gene3D" id="1.10.155.10">
    <property type="entry name" value="Chemotaxis receptor methyltransferase CheR, N-terminal domain"/>
    <property type="match status" value="1"/>
</dbReference>
<geneLocation type="plasmid" evidence="14">
    <name>pmm593</name>
</geneLocation>
<dbReference type="InterPro" id="IPR011102">
    <property type="entry name" value="Sig_transdc_His_kinase_HWE"/>
</dbReference>
<dbReference type="PROSITE" id="PS50113">
    <property type="entry name" value="PAC"/>
    <property type="match status" value="1"/>
</dbReference>
<evidence type="ECO:0000256" key="4">
    <source>
        <dbReference type="ARBA" id="ARBA00022603"/>
    </source>
</evidence>
<dbReference type="eggNOG" id="COG1352">
    <property type="taxonomic scope" value="Bacteria"/>
</dbReference>
<evidence type="ECO:0000313" key="13">
    <source>
        <dbReference type="EMBL" id="AQZ53736.1"/>
    </source>
</evidence>
<dbReference type="GO" id="GO:0000156">
    <property type="term" value="F:phosphorelay response regulator activity"/>
    <property type="evidence" value="ECO:0007669"/>
    <property type="project" value="InterPro"/>
</dbReference>
<dbReference type="PROSITE" id="PS50123">
    <property type="entry name" value="CHER"/>
    <property type="match status" value="1"/>
</dbReference>
<keyword evidence="8 13" id="KW-0418">Kinase</keyword>
<keyword evidence="4" id="KW-0489">Methyltransferase</keyword>
<dbReference type="Proteomes" id="UP000191135">
    <property type="component" value="Plasmid pMM593"/>
</dbReference>
<dbReference type="Pfam" id="PF01739">
    <property type="entry name" value="CheR"/>
    <property type="match status" value="1"/>
</dbReference>
<dbReference type="InterPro" id="IPR022641">
    <property type="entry name" value="CheR_N"/>
</dbReference>